<dbReference type="InterPro" id="IPR011701">
    <property type="entry name" value="MFS"/>
</dbReference>
<dbReference type="PANTHER" id="PTHR23502">
    <property type="entry name" value="MAJOR FACILITATOR SUPERFAMILY"/>
    <property type="match status" value="1"/>
</dbReference>
<keyword evidence="3 8" id="KW-0813">Transport</keyword>
<dbReference type="RefSeq" id="WP_115230093.1">
    <property type="nucleotide sequence ID" value="NZ_CAWOLO010000013.1"/>
</dbReference>
<evidence type="ECO:0000256" key="7">
    <source>
        <dbReference type="ARBA" id="ARBA00023136"/>
    </source>
</evidence>
<feature type="transmembrane region" description="Helical" evidence="8">
    <location>
        <begin position="48"/>
        <end position="66"/>
    </location>
</feature>
<dbReference type="GO" id="GO:0042910">
    <property type="term" value="F:xenobiotic transmembrane transporter activity"/>
    <property type="evidence" value="ECO:0007669"/>
    <property type="project" value="InterPro"/>
</dbReference>
<evidence type="ECO:0000313" key="13">
    <source>
        <dbReference type="Proteomes" id="UP000295794"/>
    </source>
</evidence>
<dbReference type="GO" id="GO:0015385">
    <property type="term" value="F:sodium:proton antiporter activity"/>
    <property type="evidence" value="ECO:0007669"/>
    <property type="project" value="TreeGrafter"/>
</dbReference>
<evidence type="ECO:0000256" key="1">
    <source>
        <dbReference type="ARBA" id="ARBA00004651"/>
    </source>
</evidence>
<dbReference type="Proteomes" id="UP000255108">
    <property type="component" value="Unassembled WGS sequence"/>
</dbReference>
<dbReference type="EMBL" id="UGHR01000006">
    <property type="protein sequence ID" value="STR45850.1"/>
    <property type="molecule type" value="Genomic_DNA"/>
</dbReference>
<dbReference type="InterPro" id="IPR020846">
    <property type="entry name" value="MFS_dom"/>
</dbReference>
<keyword evidence="13" id="KW-1185">Reference proteome</keyword>
<evidence type="ECO:0000256" key="8">
    <source>
        <dbReference type="RuleBase" id="RU365088"/>
    </source>
</evidence>
<protein>
    <recommendedName>
        <fullName evidence="8">Bcr/CflA family efflux transporter</fullName>
    </recommendedName>
</protein>
<organism evidence="10 12">
    <name type="scientific">Iodobacter fluviatilis</name>
    <dbReference type="NCBI Taxonomy" id="537"/>
    <lineage>
        <taxon>Bacteria</taxon>
        <taxon>Pseudomonadati</taxon>
        <taxon>Pseudomonadota</taxon>
        <taxon>Betaproteobacteria</taxon>
        <taxon>Neisseriales</taxon>
        <taxon>Chitinibacteraceae</taxon>
        <taxon>Iodobacter</taxon>
    </lineage>
</organism>
<feature type="transmembrane region" description="Helical" evidence="8">
    <location>
        <begin position="337"/>
        <end position="360"/>
    </location>
</feature>
<feature type="transmembrane region" description="Helical" evidence="8">
    <location>
        <begin position="136"/>
        <end position="156"/>
    </location>
</feature>
<feature type="transmembrane region" description="Helical" evidence="8">
    <location>
        <begin position="101"/>
        <end position="124"/>
    </location>
</feature>
<feature type="transmembrane region" description="Helical" evidence="8">
    <location>
        <begin position="168"/>
        <end position="186"/>
    </location>
</feature>
<dbReference type="OrthoDB" id="9814303at2"/>
<dbReference type="NCBIfam" id="TIGR00710">
    <property type="entry name" value="efflux_Bcr_CflA"/>
    <property type="match status" value="1"/>
</dbReference>
<evidence type="ECO:0000313" key="11">
    <source>
        <dbReference type="EMBL" id="TCU83027.1"/>
    </source>
</evidence>
<feature type="transmembrane region" description="Helical" evidence="8">
    <location>
        <begin position="216"/>
        <end position="239"/>
    </location>
</feature>
<dbReference type="AlphaFoldDB" id="A0A377SX08"/>
<evidence type="ECO:0000313" key="10">
    <source>
        <dbReference type="EMBL" id="STR45850.1"/>
    </source>
</evidence>
<dbReference type="CDD" id="cd17320">
    <property type="entry name" value="MFS_MdfA_MDR_like"/>
    <property type="match status" value="1"/>
</dbReference>
<keyword evidence="6 8" id="KW-1133">Transmembrane helix</keyword>
<feature type="transmembrane region" description="Helical" evidence="8">
    <location>
        <begin position="278"/>
        <end position="300"/>
    </location>
</feature>
<dbReference type="Proteomes" id="UP000295794">
    <property type="component" value="Unassembled WGS sequence"/>
</dbReference>
<evidence type="ECO:0000259" key="9">
    <source>
        <dbReference type="PROSITE" id="PS50850"/>
    </source>
</evidence>
<keyword evidence="4" id="KW-1003">Cell membrane</keyword>
<dbReference type="GO" id="GO:1990961">
    <property type="term" value="P:xenobiotic detoxification by transmembrane export across the plasma membrane"/>
    <property type="evidence" value="ECO:0007669"/>
    <property type="project" value="InterPro"/>
</dbReference>
<comment type="subcellular location">
    <subcellularLocation>
        <location evidence="8">Cell inner membrane</location>
        <topology evidence="8">Multi-pass membrane protein</topology>
    </subcellularLocation>
    <subcellularLocation>
        <location evidence="1">Cell membrane</location>
        <topology evidence="1">Multi-pass membrane protein</topology>
    </subcellularLocation>
</comment>
<dbReference type="SUPFAM" id="SSF103473">
    <property type="entry name" value="MFS general substrate transporter"/>
    <property type="match status" value="1"/>
</dbReference>
<evidence type="ECO:0000256" key="6">
    <source>
        <dbReference type="ARBA" id="ARBA00022989"/>
    </source>
</evidence>
<gene>
    <name evidence="10" type="primary">bcr_2</name>
    <name evidence="11" type="ORF">EV682_11387</name>
    <name evidence="10" type="ORF">NCTC11159_04441</name>
</gene>
<dbReference type="InterPro" id="IPR036259">
    <property type="entry name" value="MFS_trans_sf"/>
</dbReference>
<feature type="transmembrane region" description="Helical" evidence="8">
    <location>
        <begin position="12"/>
        <end position="36"/>
    </location>
</feature>
<dbReference type="PROSITE" id="PS50850">
    <property type="entry name" value="MFS"/>
    <property type="match status" value="1"/>
</dbReference>
<keyword evidence="7 8" id="KW-0472">Membrane</keyword>
<name>A0A377SX08_9NEIS</name>
<keyword evidence="8" id="KW-0997">Cell inner membrane</keyword>
<feature type="transmembrane region" description="Helical" evidence="8">
    <location>
        <begin position="245"/>
        <end position="266"/>
    </location>
</feature>
<sequence length="402" mass="43906">MQKQLPNHPSLVMCLIIMLSPIGQMAIDIYVTALPAMRHDFGVSQQQIQLSVTAYLLSFAIGQLFYGPLADAWGRRSTLLLGLGLYLLGSVLLLSTDHFAWFLAARVVQGLGVACGSVVMKALAPDHFTGKELAHVMTYMVIGWGMGPIVAPVLGAQLQTHWGWQSCLYFLLAYGVVLFLIVFFGLKESLKKTVPLKLKLIIENSQMIYANREFQLCFLIMGLCYGVLLSFNLCAPFMVQDVLHRSPVFFGNVALAMGGAYFSGVFSNRIIAGRIAAARLCCSAAMINIFTSIVMVALALQWGLNLFSLIIPTLLITFFSGVIFPNMMARSVSMYPALAGLASSLLGFSLTLCAGGVMYISSLLPVDNLLPLALLYLLIAISSCLMLFRIYRAEPHFVLKSA</sequence>
<keyword evidence="5 8" id="KW-0812">Transmembrane</keyword>
<evidence type="ECO:0000256" key="3">
    <source>
        <dbReference type="ARBA" id="ARBA00022448"/>
    </source>
</evidence>
<dbReference type="Pfam" id="PF07690">
    <property type="entry name" value="MFS_1"/>
    <property type="match status" value="1"/>
</dbReference>
<reference evidence="10 12" key="1">
    <citation type="submission" date="2018-06" db="EMBL/GenBank/DDBJ databases">
        <authorList>
            <consortium name="Pathogen Informatics"/>
            <person name="Doyle S."/>
        </authorList>
    </citation>
    <scope>NUCLEOTIDE SEQUENCE [LARGE SCALE GENOMIC DNA]</scope>
    <source>
        <strain evidence="10 12">NCTC11159</strain>
    </source>
</reference>
<dbReference type="GO" id="GO:0005886">
    <property type="term" value="C:plasma membrane"/>
    <property type="evidence" value="ECO:0007669"/>
    <property type="project" value="UniProtKB-SubCell"/>
</dbReference>
<dbReference type="PANTHER" id="PTHR23502:SF132">
    <property type="entry name" value="POLYAMINE TRANSPORTER 2-RELATED"/>
    <property type="match status" value="1"/>
</dbReference>
<feature type="transmembrane region" description="Helical" evidence="8">
    <location>
        <begin position="372"/>
        <end position="391"/>
    </location>
</feature>
<feature type="domain" description="Major facilitator superfamily (MFS) profile" evidence="9">
    <location>
        <begin position="9"/>
        <end position="394"/>
    </location>
</feature>
<evidence type="ECO:0000256" key="5">
    <source>
        <dbReference type="ARBA" id="ARBA00022692"/>
    </source>
</evidence>
<dbReference type="Gene3D" id="1.20.1720.10">
    <property type="entry name" value="Multidrug resistance protein D"/>
    <property type="match status" value="1"/>
</dbReference>
<accession>A0A377SX08</accession>
<feature type="transmembrane region" description="Helical" evidence="8">
    <location>
        <begin position="306"/>
        <end position="325"/>
    </location>
</feature>
<evidence type="ECO:0000256" key="4">
    <source>
        <dbReference type="ARBA" id="ARBA00022475"/>
    </source>
</evidence>
<dbReference type="EMBL" id="SMBT01000013">
    <property type="protein sequence ID" value="TCU83027.1"/>
    <property type="molecule type" value="Genomic_DNA"/>
</dbReference>
<evidence type="ECO:0000256" key="2">
    <source>
        <dbReference type="ARBA" id="ARBA00006236"/>
    </source>
</evidence>
<feature type="transmembrane region" description="Helical" evidence="8">
    <location>
        <begin position="78"/>
        <end position="95"/>
    </location>
</feature>
<proteinExistence type="inferred from homology"/>
<dbReference type="InterPro" id="IPR004812">
    <property type="entry name" value="Efflux_drug-R_Bcr/CmlA"/>
</dbReference>
<reference evidence="11 13" key="2">
    <citation type="submission" date="2019-03" db="EMBL/GenBank/DDBJ databases">
        <title>Genomic Encyclopedia of Type Strains, Phase IV (KMG-IV): sequencing the most valuable type-strain genomes for metagenomic binning, comparative biology and taxonomic classification.</title>
        <authorList>
            <person name="Goeker M."/>
        </authorList>
    </citation>
    <scope>NUCLEOTIDE SEQUENCE [LARGE SCALE GENOMIC DNA]</scope>
    <source>
        <strain evidence="11 13">DSM 3764</strain>
    </source>
</reference>
<evidence type="ECO:0000313" key="12">
    <source>
        <dbReference type="Proteomes" id="UP000255108"/>
    </source>
</evidence>
<comment type="similarity">
    <text evidence="2 8">Belongs to the major facilitator superfamily. Bcr/CmlA family.</text>
</comment>